<comment type="subcellular location">
    <subcellularLocation>
        <location evidence="1">Periplasm</location>
    </subcellularLocation>
</comment>
<dbReference type="EMBL" id="CP076448">
    <property type="protein sequence ID" value="QXM25135.1"/>
    <property type="molecule type" value="Genomic_DNA"/>
</dbReference>
<evidence type="ECO:0000256" key="2">
    <source>
        <dbReference type="ARBA" id="ARBA00005695"/>
    </source>
</evidence>
<dbReference type="Proteomes" id="UP000694001">
    <property type="component" value="Chromosome"/>
</dbReference>
<accession>A0A975YJU1</accession>
<dbReference type="InterPro" id="IPR039424">
    <property type="entry name" value="SBP_5"/>
</dbReference>
<dbReference type="InterPro" id="IPR030678">
    <property type="entry name" value="Peptide/Ni-bd"/>
</dbReference>
<dbReference type="InterPro" id="IPR000914">
    <property type="entry name" value="SBP_5_dom"/>
</dbReference>
<organism evidence="5 6">
    <name type="scientific">Elioraea tepida</name>
    <dbReference type="NCBI Taxonomy" id="2843330"/>
    <lineage>
        <taxon>Bacteria</taxon>
        <taxon>Pseudomonadati</taxon>
        <taxon>Pseudomonadota</taxon>
        <taxon>Alphaproteobacteria</taxon>
        <taxon>Acetobacterales</taxon>
        <taxon>Elioraeaceae</taxon>
        <taxon>Elioraea</taxon>
    </lineage>
</organism>
<proteinExistence type="inferred from homology"/>
<comment type="similarity">
    <text evidence="2">Belongs to the bacterial solute-binding protein 5 family.</text>
</comment>
<name>A0A975YJU1_9PROT</name>
<dbReference type="Pfam" id="PF00496">
    <property type="entry name" value="SBP_bac_5"/>
    <property type="match status" value="1"/>
</dbReference>
<keyword evidence="6" id="KW-1185">Reference proteome</keyword>
<keyword evidence="3" id="KW-0732">Signal</keyword>
<dbReference type="KEGG" id="elio:KO353_02465"/>
<evidence type="ECO:0000259" key="4">
    <source>
        <dbReference type="Pfam" id="PF00496"/>
    </source>
</evidence>
<evidence type="ECO:0000313" key="6">
    <source>
        <dbReference type="Proteomes" id="UP000694001"/>
    </source>
</evidence>
<dbReference type="PANTHER" id="PTHR30290:SF38">
    <property type="entry name" value="D,D-DIPEPTIDE-BINDING PERIPLASMIC PROTEIN DDPA-RELATED"/>
    <property type="match status" value="1"/>
</dbReference>
<sequence length="526" mass="57927">MRRRSLLGVAAAALAAPRIAHSQAARPLRFVPHANLSVVDPVASTAYITRNHGFLVWDTLYALDEGYTPRPQMVAGESVEDEGRRWTFTLREGLRFHDGEPVRAEDVIVSLARWAKRDAFGSRLAALAEEMAALDDRRFAIRLKRPFAHMRAALGKPGSLAPFIMPARIAARDPFQPFGPGEVIGSGPFRFRADELVPGARVVYERFEGYVPREEPPSFLAGGKRARISRVEWTIIPDPATAAAALRSGEVHWWERVTPDLLPALRREAAVAVEIPDPLGFISTLRVNHLQPPFDNPALRRALLPAVNQADFMQAVMGTDRSLWRTGVGVFTPGTPLASEAGLEAMRFDLERARRAVAASGYRGEPVVVLVATDVPAIAALSAVGIDMLRKIGLVVEEQAMDWGSVVRRLGSREPPSRGGWSAYFSNWAGLDHIDPAGHLVLRGNGAQGFVGWPDSPELERLRDAWFEAPDLASQQAIARAMQERAMIDVPYVPLGQFFQPMAYRRSLRGVAQLGGIPRFWNVEIT</sequence>
<dbReference type="GO" id="GO:0015833">
    <property type="term" value="P:peptide transport"/>
    <property type="evidence" value="ECO:0007669"/>
    <property type="project" value="TreeGrafter"/>
</dbReference>
<dbReference type="RefSeq" id="WP_218286191.1">
    <property type="nucleotide sequence ID" value="NZ_CP076448.1"/>
</dbReference>
<feature type="domain" description="Solute-binding protein family 5" evidence="4">
    <location>
        <begin position="69"/>
        <end position="431"/>
    </location>
</feature>
<gene>
    <name evidence="5" type="ORF">KO353_02465</name>
</gene>
<reference evidence="5" key="1">
    <citation type="submission" date="2021-06" db="EMBL/GenBank/DDBJ databases">
        <title>Elioraea tepida, sp. nov., a moderately thermophilic aerobic anoxygenic phototrophic bacterium isolated from an alkaline siliceous hot spring mat community in Yellowstone National Park, WY, USA.</title>
        <authorList>
            <person name="Saini M.K."/>
            <person name="Yoshida S."/>
            <person name="Sebastian A."/>
            <person name="Hirose S."/>
            <person name="Hara E."/>
            <person name="Tamaki H."/>
            <person name="Soulier N.T."/>
            <person name="Albert I."/>
            <person name="Hanada S."/>
            <person name="Bryant D.A."/>
            <person name="Tank M."/>
        </authorList>
    </citation>
    <scope>NUCLEOTIDE SEQUENCE</scope>
    <source>
        <strain evidence="5">MS-P2</strain>
    </source>
</reference>
<dbReference type="AlphaFoldDB" id="A0A975YJU1"/>
<dbReference type="GO" id="GO:1904680">
    <property type="term" value="F:peptide transmembrane transporter activity"/>
    <property type="evidence" value="ECO:0007669"/>
    <property type="project" value="TreeGrafter"/>
</dbReference>
<protein>
    <submittedName>
        <fullName evidence="5">ABC transporter substrate-binding protein</fullName>
    </submittedName>
</protein>
<evidence type="ECO:0000313" key="5">
    <source>
        <dbReference type="EMBL" id="QXM25135.1"/>
    </source>
</evidence>
<evidence type="ECO:0000256" key="3">
    <source>
        <dbReference type="ARBA" id="ARBA00022729"/>
    </source>
</evidence>
<dbReference type="PIRSF" id="PIRSF002741">
    <property type="entry name" value="MppA"/>
    <property type="match status" value="1"/>
</dbReference>
<dbReference type="CDD" id="cd08502">
    <property type="entry name" value="PBP2_NikA_DppA_OppA_like_16"/>
    <property type="match status" value="1"/>
</dbReference>
<evidence type="ECO:0000256" key="1">
    <source>
        <dbReference type="ARBA" id="ARBA00004418"/>
    </source>
</evidence>
<dbReference type="PANTHER" id="PTHR30290">
    <property type="entry name" value="PERIPLASMIC BINDING COMPONENT OF ABC TRANSPORTER"/>
    <property type="match status" value="1"/>
</dbReference>